<dbReference type="SUPFAM" id="SSF56176">
    <property type="entry name" value="FAD-binding/transporter-associated domain-like"/>
    <property type="match status" value="1"/>
</dbReference>
<accession>A0AAV5B2K6</accession>
<evidence type="ECO:0000256" key="6">
    <source>
        <dbReference type="ARBA" id="ARBA00023002"/>
    </source>
</evidence>
<dbReference type="InterPro" id="IPR016166">
    <property type="entry name" value="FAD-bd_PCMH"/>
</dbReference>
<dbReference type="InterPro" id="IPR016164">
    <property type="entry name" value="FAD-linked_Oxase-like_C"/>
</dbReference>
<dbReference type="GO" id="GO:0071949">
    <property type="term" value="F:FAD binding"/>
    <property type="evidence" value="ECO:0007669"/>
    <property type="project" value="InterPro"/>
</dbReference>
<dbReference type="Proteomes" id="UP001055025">
    <property type="component" value="Unassembled WGS sequence"/>
</dbReference>
<proteinExistence type="inferred from homology"/>
<evidence type="ECO:0000256" key="5">
    <source>
        <dbReference type="ARBA" id="ARBA00022946"/>
    </source>
</evidence>
<comment type="cofactor">
    <cofactor evidence="1">
        <name>FAD</name>
        <dbReference type="ChEBI" id="CHEBI:57692"/>
    </cofactor>
</comment>
<evidence type="ECO:0000256" key="2">
    <source>
        <dbReference type="ARBA" id="ARBA00008000"/>
    </source>
</evidence>
<dbReference type="Gene3D" id="3.30.465.10">
    <property type="match status" value="1"/>
</dbReference>
<dbReference type="Gene3D" id="3.30.43.10">
    <property type="entry name" value="Uridine Diphospho-n-acetylenolpyruvylglucosamine Reductase, domain 2"/>
    <property type="match status" value="1"/>
</dbReference>
<dbReference type="AlphaFoldDB" id="A0AAV5B2K6"/>
<sequence>MALIRPVDETLAGFLRDESRTQGRAETISQPADEAEVRQVFRELASVPGAPVPVTVQGARTGLAAGCVPDGGHVMSLQRMNRVLGVSGDAEGGFSVRVQPGVVLQDLRNALAKRAFDTAGWDDASLAALGRLRGADPVFFPCDPTETSATVGGMVACNASGARSYRYGAMRRHVRGLRVVLPSGETLALSRGAAVADGRRLTLTTEQGTVIEVPLPTYSMPDVKNASGYFAAGAMDAVDLFVGSDGTLGVVTEVELALAPMPPVVWGVNCFFDGEDRAVGFVGAVRGAVPGLGAVEYFDPAALDILRSQRHCDPAFSSLPEVPPAYACCVFVELQEPGRPEALEALAAVGRAMGEAGADPAATWVGTTDVDRERQRFFRHAVPESVNMLIDERRRTDPAITKLGSDMAVPDGRLRDVVALYRRTLAEEGLESATWGHIGDNHLHVNVLPRNAGEHARGKALFRRWAEEVSAMGGTVSAEHGVGKIKRDFLVPMYGREGVAEMAAVKRALDPDGVLGRGNLFDASLLEGGEA</sequence>
<protein>
    <recommendedName>
        <fullName evidence="7">D-lactate dehydrogenase (cytochrome)</fullName>
        <ecNumber evidence="7">1.1.2.4</ecNumber>
    </recommendedName>
</protein>
<evidence type="ECO:0000259" key="8">
    <source>
        <dbReference type="PROSITE" id="PS51387"/>
    </source>
</evidence>
<dbReference type="GO" id="GO:0004458">
    <property type="term" value="F:D-lactate dehydrogenase (cytochrome) activity"/>
    <property type="evidence" value="ECO:0007669"/>
    <property type="project" value="UniProtKB-EC"/>
</dbReference>
<dbReference type="GO" id="GO:1903457">
    <property type="term" value="P:lactate catabolic process"/>
    <property type="evidence" value="ECO:0007669"/>
    <property type="project" value="TreeGrafter"/>
</dbReference>
<dbReference type="PROSITE" id="PS51387">
    <property type="entry name" value="FAD_PCMH"/>
    <property type="match status" value="1"/>
</dbReference>
<dbReference type="InterPro" id="IPR016171">
    <property type="entry name" value="Vanillyl_alc_oxidase_C-sub2"/>
</dbReference>
<dbReference type="PANTHER" id="PTHR11748">
    <property type="entry name" value="D-LACTATE DEHYDROGENASE"/>
    <property type="match status" value="1"/>
</dbReference>
<dbReference type="InterPro" id="IPR036318">
    <property type="entry name" value="FAD-bd_PCMH-like_sf"/>
</dbReference>
<dbReference type="Gene3D" id="1.10.45.10">
    <property type="entry name" value="Vanillyl-alcohol Oxidase, Chain A, domain 4"/>
    <property type="match status" value="1"/>
</dbReference>
<evidence type="ECO:0000256" key="1">
    <source>
        <dbReference type="ARBA" id="ARBA00001974"/>
    </source>
</evidence>
<feature type="domain" description="FAD-binding PCMH-type" evidence="8">
    <location>
        <begin position="20"/>
        <end position="261"/>
    </location>
</feature>
<dbReference type="InterPro" id="IPR006094">
    <property type="entry name" value="Oxid_FAD_bind_N"/>
</dbReference>
<dbReference type="PANTHER" id="PTHR11748:SF111">
    <property type="entry name" value="D-LACTATE DEHYDROGENASE, MITOCHONDRIAL-RELATED"/>
    <property type="match status" value="1"/>
</dbReference>
<gene>
    <name evidence="9" type="ORF">ATOP_05060</name>
</gene>
<reference evidence="9" key="1">
    <citation type="journal article" date="2022" name="Int. J. Syst. Evol. Microbiol.">
        <title>Granulimonas faecalis gen. nov., sp. nov., and Leptogranulimonas caecicola gen. nov., sp. nov., novel lactate-producing Atopobiaceae bacteria isolated from mouse intestines, and an emended description of the family Atopobiaceae.</title>
        <authorList>
            <person name="Morinaga K."/>
            <person name="Kusada H."/>
            <person name="Sakamoto S."/>
            <person name="Murakami T."/>
            <person name="Toyoda A."/>
            <person name="Mori H."/>
            <person name="Meng X.Y."/>
            <person name="Takashino M."/>
            <person name="Murotomi K."/>
            <person name="Tamaki H."/>
        </authorList>
    </citation>
    <scope>NUCLEOTIDE SEQUENCE</scope>
    <source>
        <strain evidence="9">OPF53</strain>
    </source>
</reference>
<keyword evidence="10" id="KW-1185">Reference proteome</keyword>
<dbReference type="RefSeq" id="WP_265590590.1">
    <property type="nucleotide sequence ID" value="NZ_BQKC01000001.1"/>
</dbReference>
<dbReference type="Gene3D" id="3.30.70.2740">
    <property type="match status" value="1"/>
</dbReference>
<dbReference type="EMBL" id="BQKC01000001">
    <property type="protein sequence ID" value="GJM54851.1"/>
    <property type="molecule type" value="Genomic_DNA"/>
</dbReference>
<evidence type="ECO:0000256" key="3">
    <source>
        <dbReference type="ARBA" id="ARBA00022630"/>
    </source>
</evidence>
<name>A0AAV5B2K6_9ACTN</name>
<evidence type="ECO:0000313" key="9">
    <source>
        <dbReference type="EMBL" id="GJM54851.1"/>
    </source>
</evidence>
<keyword evidence="4" id="KW-0274">FAD</keyword>
<evidence type="ECO:0000313" key="10">
    <source>
        <dbReference type="Proteomes" id="UP001055025"/>
    </source>
</evidence>
<evidence type="ECO:0000256" key="7">
    <source>
        <dbReference type="ARBA" id="ARBA00038897"/>
    </source>
</evidence>
<keyword evidence="5" id="KW-0809">Transit peptide</keyword>
<dbReference type="InterPro" id="IPR016167">
    <property type="entry name" value="FAD-bd_PCMH_sub1"/>
</dbReference>
<dbReference type="InterPro" id="IPR016169">
    <property type="entry name" value="FAD-bd_PCMH_sub2"/>
</dbReference>
<dbReference type="EC" id="1.1.2.4" evidence="7"/>
<organism evidence="9 10">
    <name type="scientific">Granulimonas faecalis</name>
    <dbReference type="NCBI Taxonomy" id="2894155"/>
    <lineage>
        <taxon>Bacteria</taxon>
        <taxon>Bacillati</taxon>
        <taxon>Actinomycetota</taxon>
        <taxon>Coriobacteriia</taxon>
        <taxon>Coriobacteriales</taxon>
        <taxon>Kribbibacteriaceae</taxon>
        <taxon>Granulimonas</taxon>
    </lineage>
</organism>
<dbReference type="InterPro" id="IPR004113">
    <property type="entry name" value="FAD-bd_oxidored_4_C"/>
</dbReference>
<dbReference type="Pfam" id="PF02913">
    <property type="entry name" value="FAD-oxidase_C"/>
    <property type="match status" value="1"/>
</dbReference>
<keyword evidence="3" id="KW-0285">Flavoprotein</keyword>
<evidence type="ECO:0000256" key="4">
    <source>
        <dbReference type="ARBA" id="ARBA00022827"/>
    </source>
</evidence>
<dbReference type="GO" id="GO:0008720">
    <property type="term" value="F:D-lactate dehydrogenase (NAD+) activity"/>
    <property type="evidence" value="ECO:0007669"/>
    <property type="project" value="TreeGrafter"/>
</dbReference>
<dbReference type="Pfam" id="PF01565">
    <property type="entry name" value="FAD_binding_4"/>
    <property type="match status" value="2"/>
</dbReference>
<comment type="similarity">
    <text evidence="2">Belongs to the FAD-binding oxidoreductase/transferase type 4 family.</text>
</comment>
<keyword evidence="6" id="KW-0560">Oxidoreductase</keyword>
<dbReference type="SUPFAM" id="SSF55103">
    <property type="entry name" value="FAD-linked oxidases, C-terminal domain"/>
    <property type="match status" value="1"/>
</dbReference>
<comment type="caution">
    <text evidence="9">The sequence shown here is derived from an EMBL/GenBank/DDBJ whole genome shotgun (WGS) entry which is preliminary data.</text>
</comment>